<reference evidence="1 2" key="1">
    <citation type="submission" date="2017-09" db="EMBL/GenBank/DDBJ databases">
        <title>Depth-based differentiation of microbial function through sediment-hosted aquifers and enrichment of novel symbionts in the deep terrestrial subsurface.</title>
        <authorList>
            <person name="Probst A.J."/>
            <person name="Ladd B."/>
            <person name="Jarett J.K."/>
            <person name="Geller-Mcgrath D.E."/>
            <person name="Sieber C.M."/>
            <person name="Emerson J.B."/>
            <person name="Anantharaman K."/>
            <person name="Thomas B.C."/>
            <person name="Malmstrom R."/>
            <person name="Stieglmeier M."/>
            <person name="Klingl A."/>
            <person name="Woyke T."/>
            <person name="Ryan C.M."/>
            <person name="Banfield J.F."/>
        </authorList>
    </citation>
    <scope>NUCLEOTIDE SEQUENCE [LARGE SCALE GENOMIC DNA]</scope>
    <source>
        <strain evidence="1">CG11_big_fil_rev_8_21_14_0_20_42_15</strain>
    </source>
</reference>
<sequence length="123" mass="14162">MSKLPTSKLKTDLKYRCYYFSIAVIQFLKESDNKFRAINDQLLRSSTSIGANIVEAKSSSSRKEFIKYYQIALKSANETKYWLALYRDAIDLDANKINDLLTEAEEISKMLASSIITLKDKKF</sequence>
<organism evidence="1 2">
    <name type="scientific">Candidatus Berkelbacteria bacterium CG11_big_fil_rev_8_21_14_0_20_42_15</name>
    <dbReference type="NCBI Taxonomy" id="1974517"/>
    <lineage>
        <taxon>Bacteria</taxon>
        <taxon>Candidatus Berkelbacteria</taxon>
    </lineage>
</organism>
<dbReference type="NCBIfam" id="TIGR02436">
    <property type="entry name" value="four helix bundle protein"/>
    <property type="match status" value="1"/>
</dbReference>
<dbReference type="SUPFAM" id="SSF158446">
    <property type="entry name" value="IVS-encoded protein-like"/>
    <property type="match status" value="1"/>
</dbReference>
<dbReference type="Proteomes" id="UP000231154">
    <property type="component" value="Unassembled WGS sequence"/>
</dbReference>
<evidence type="ECO:0000313" key="1">
    <source>
        <dbReference type="EMBL" id="PIR27357.1"/>
    </source>
</evidence>
<gene>
    <name evidence="1" type="ORF">COV40_01260</name>
</gene>
<evidence type="ECO:0000313" key="2">
    <source>
        <dbReference type="Proteomes" id="UP000231154"/>
    </source>
</evidence>
<dbReference type="InterPro" id="IPR012657">
    <property type="entry name" value="23S_rRNA-intervening_sequence"/>
</dbReference>
<name>A0A2H0PZE1_9BACT</name>
<accession>A0A2H0PZE1</accession>
<dbReference type="InterPro" id="IPR036583">
    <property type="entry name" value="23S_rRNA_IVS_sf"/>
</dbReference>
<dbReference type="PIRSF" id="PIRSF035652">
    <property type="entry name" value="CHP02436"/>
    <property type="match status" value="1"/>
</dbReference>
<dbReference type="Pfam" id="PF05635">
    <property type="entry name" value="23S_rRNA_IVP"/>
    <property type="match status" value="1"/>
</dbReference>
<dbReference type="Gene3D" id="1.20.1440.60">
    <property type="entry name" value="23S rRNA-intervening sequence"/>
    <property type="match status" value="1"/>
</dbReference>
<protein>
    <submittedName>
        <fullName evidence="1">Four helix bundle protein</fullName>
    </submittedName>
</protein>
<comment type="caution">
    <text evidence="1">The sequence shown here is derived from an EMBL/GenBank/DDBJ whole genome shotgun (WGS) entry which is preliminary data.</text>
</comment>
<dbReference type="PANTHER" id="PTHR38471:SF2">
    <property type="entry name" value="FOUR HELIX BUNDLE PROTEIN"/>
    <property type="match status" value="1"/>
</dbReference>
<dbReference type="EMBL" id="PCXF01000036">
    <property type="protein sequence ID" value="PIR27357.1"/>
    <property type="molecule type" value="Genomic_DNA"/>
</dbReference>
<dbReference type="AlphaFoldDB" id="A0A2H0PZE1"/>
<proteinExistence type="predicted"/>
<dbReference type="PANTHER" id="PTHR38471">
    <property type="entry name" value="FOUR HELIX BUNDLE PROTEIN"/>
    <property type="match status" value="1"/>
</dbReference>